<dbReference type="EMBL" id="JAIWYP010000005">
    <property type="protein sequence ID" value="KAH3829248.1"/>
    <property type="molecule type" value="Genomic_DNA"/>
</dbReference>
<proteinExistence type="predicted"/>
<evidence type="ECO:0000313" key="2">
    <source>
        <dbReference type="EMBL" id="KAH3829248.1"/>
    </source>
</evidence>
<organism evidence="2 4">
    <name type="scientific">Dreissena polymorpha</name>
    <name type="common">Zebra mussel</name>
    <name type="synonym">Mytilus polymorpha</name>
    <dbReference type="NCBI Taxonomy" id="45954"/>
    <lineage>
        <taxon>Eukaryota</taxon>
        <taxon>Metazoa</taxon>
        <taxon>Spiralia</taxon>
        <taxon>Lophotrochozoa</taxon>
        <taxon>Mollusca</taxon>
        <taxon>Bivalvia</taxon>
        <taxon>Autobranchia</taxon>
        <taxon>Heteroconchia</taxon>
        <taxon>Euheterodonta</taxon>
        <taxon>Imparidentia</taxon>
        <taxon>Neoheterodontei</taxon>
        <taxon>Myida</taxon>
        <taxon>Dreissenoidea</taxon>
        <taxon>Dreissenidae</taxon>
        <taxon>Dreissena</taxon>
    </lineage>
</organism>
<feature type="chain" id="PRO_5040045491" description="Secreted protein" evidence="1">
    <location>
        <begin position="23"/>
        <end position="66"/>
    </location>
</feature>
<evidence type="ECO:0000313" key="4">
    <source>
        <dbReference type="Proteomes" id="UP000828390"/>
    </source>
</evidence>
<reference evidence="2" key="2">
    <citation type="submission" date="2020-11" db="EMBL/GenBank/DDBJ databases">
        <authorList>
            <person name="McCartney M.A."/>
            <person name="Auch B."/>
            <person name="Kono T."/>
            <person name="Mallez S."/>
            <person name="Becker A."/>
            <person name="Gohl D.M."/>
            <person name="Silverstein K.A.T."/>
            <person name="Koren S."/>
            <person name="Bechman K.B."/>
            <person name="Herman A."/>
            <person name="Abrahante J.E."/>
            <person name="Garbe J."/>
        </authorList>
    </citation>
    <scope>NUCLEOTIDE SEQUENCE</scope>
    <source>
        <strain evidence="2">Duluth1</strain>
        <tissue evidence="2">Whole animal</tissue>
    </source>
</reference>
<keyword evidence="1" id="KW-0732">Signal</keyword>
<name>A0A9D4K289_DREPO</name>
<accession>A0A9D4K289</accession>
<reference evidence="2" key="1">
    <citation type="journal article" date="2019" name="bioRxiv">
        <title>The Genome of the Zebra Mussel, Dreissena polymorpha: A Resource for Invasive Species Research.</title>
        <authorList>
            <person name="McCartney M.A."/>
            <person name="Auch B."/>
            <person name="Kono T."/>
            <person name="Mallez S."/>
            <person name="Zhang Y."/>
            <person name="Obille A."/>
            <person name="Becker A."/>
            <person name="Abrahante J.E."/>
            <person name="Garbe J."/>
            <person name="Badalamenti J.P."/>
            <person name="Herman A."/>
            <person name="Mangelson H."/>
            <person name="Liachko I."/>
            <person name="Sullivan S."/>
            <person name="Sone E.D."/>
            <person name="Koren S."/>
            <person name="Silverstein K.A.T."/>
            <person name="Beckman K.B."/>
            <person name="Gohl D.M."/>
        </authorList>
    </citation>
    <scope>NUCLEOTIDE SEQUENCE</scope>
    <source>
        <strain evidence="2">Duluth1</strain>
        <tissue evidence="2">Whole animal</tissue>
    </source>
</reference>
<comment type="caution">
    <text evidence="2">The sequence shown here is derived from an EMBL/GenBank/DDBJ whole genome shotgun (WGS) entry which is preliminary data.</text>
</comment>
<feature type="signal peptide" evidence="1">
    <location>
        <begin position="1"/>
        <end position="22"/>
    </location>
</feature>
<evidence type="ECO:0000313" key="3">
    <source>
        <dbReference type="EMBL" id="KAH3829309.1"/>
    </source>
</evidence>
<dbReference type="Proteomes" id="UP000828390">
    <property type="component" value="Unassembled WGS sequence"/>
</dbReference>
<protein>
    <recommendedName>
        <fullName evidence="5">Secreted protein</fullName>
    </recommendedName>
</protein>
<dbReference type="AlphaFoldDB" id="A0A9D4K289"/>
<dbReference type="EMBL" id="JAIWYP010000005">
    <property type="protein sequence ID" value="KAH3829309.1"/>
    <property type="molecule type" value="Genomic_DNA"/>
</dbReference>
<evidence type="ECO:0008006" key="5">
    <source>
        <dbReference type="Google" id="ProtNLM"/>
    </source>
</evidence>
<keyword evidence="4" id="KW-1185">Reference proteome</keyword>
<evidence type="ECO:0000256" key="1">
    <source>
        <dbReference type="SAM" id="SignalP"/>
    </source>
</evidence>
<sequence>MHKRRCTYVLVLIDCLFCHFLSQLRSRASKGFLKAHKDIKSQFLEHCLTRKRTLYQQSESGHVQPA</sequence>
<gene>
    <name evidence="2" type="ORF">DPMN_131242</name>
    <name evidence="3" type="ORF">DPMN_131305</name>
</gene>